<name>A0A8J4BEL6_9CHLO</name>
<sequence length="473" mass="49346">PLPGLQVDDRALEAVHNAALKEAEEAFGTQARGSAAEKEVLLRELREKTASMAHTLRLNKHAELKARADKQLEAACKSFAESISAAEGGDLTAAVSQLHGRLHAYGMDASLGPDRFMWAAESLAGRVVLDLVALVRAGRERLATEEKAHSQLKDLFERDGELSRHNQAVAMVADVVRRQQLQMAEQGMAALGKRLAEESAKLPERPAVATARDSLAAAEKEVEALRKRLAVAVADRGLNAERMVERHEAELAAVKEELREAVLAAKVAKVVRGTAVHALEALRAELATKTEEAEAALREAEQAKVALAEAQCTLAALQRDGASSPLPSADKMGTPPQTPPLGDATVGARRSGRSAATVRRAAATTASPAAAPSPASGRGCGPAAATRAAAAAAAATTAAAGTSGRCRARAAELLAAAAVSLEACMPPLEVIAVKGKRGRTTVESDCEAGVEPVGTAAEQRASRRQRIVVEGIL</sequence>
<reference evidence="3" key="1">
    <citation type="journal article" date="2021" name="Proc. Natl. Acad. Sci. U.S.A.">
        <title>Three genomes in the algal genus Volvox reveal the fate of a haploid sex-determining region after a transition to homothallism.</title>
        <authorList>
            <person name="Yamamoto K."/>
            <person name="Hamaji T."/>
            <person name="Kawai-Toyooka H."/>
            <person name="Matsuzaki R."/>
            <person name="Takahashi F."/>
            <person name="Nishimura Y."/>
            <person name="Kawachi M."/>
            <person name="Noguchi H."/>
            <person name="Minakuchi Y."/>
            <person name="Umen J.G."/>
            <person name="Toyoda A."/>
            <person name="Nozaki H."/>
        </authorList>
    </citation>
    <scope>NUCLEOTIDE SEQUENCE</scope>
    <source>
        <strain evidence="3">NIES-3780</strain>
    </source>
</reference>
<dbReference type="AlphaFoldDB" id="A0A8J4BEL6"/>
<evidence type="ECO:0000313" key="3">
    <source>
        <dbReference type="EMBL" id="GIL59480.1"/>
    </source>
</evidence>
<feature type="non-terminal residue" evidence="3">
    <location>
        <position position="473"/>
    </location>
</feature>
<evidence type="ECO:0000313" key="4">
    <source>
        <dbReference type="Proteomes" id="UP000747399"/>
    </source>
</evidence>
<evidence type="ECO:0000256" key="1">
    <source>
        <dbReference type="SAM" id="Coils"/>
    </source>
</evidence>
<proteinExistence type="predicted"/>
<comment type="caution">
    <text evidence="3">The sequence shown here is derived from an EMBL/GenBank/DDBJ whole genome shotgun (WGS) entry which is preliminary data.</text>
</comment>
<feature type="region of interest" description="Disordered" evidence="2">
    <location>
        <begin position="321"/>
        <end position="382"/>
    </location>
</feature>
<dbReference type="EMBL" id="BNCO01000035">
    <property type="protein sequence ID" value="GIL59478.1"/>
    <property type="molecule type" value="Genomic_DNA"/>
</dbReference>
<keyword evidence="1" id="KW-0175">Coiled coil</keyword>
<gene>
    <name evidence="3" type="ORF">Vafri_14165</name>
</gene>
<dbReference type="EMBL" id="BNCO01000035">
    <property type="protein sequence ID" value="GIL59480.1"/>
    <property type="molecule type" value="Genomic_DNA"/>
</dbReference>
<organism evidence="3 4">
    <name type="scientific">Volvox africanus</name>
    <dbReference type="NCBI Taxonomy" id="51714"/>
    <lineage>
        <taxon>Eukaryota</taxon>
        <taxon>Viridiplantae</taxon>
        <taxon>Chlorophyta</taxon>
        <taxon>core chlorophytes</taxon>
        <taxon>Chlorophyceae</taxon>
        <taxon>CS clade</taxon>
        <taxon>Chlamydomonadales</taxon>
        <taxon>Volvocaceae</taxon>
        <taxon>Volvox</taxon>
    </lineage>
</organism>
<evidence type="ECO:0000256" key="2">
    <source>
        <dbReference type="SAM" id="MobiDB-lite"/>
    </source>
</evidence>
<feature type="compositionally biased region" description="Low complexity" evidence="2">
    <location>
        <begin position="344"/>
        <end position="382"/>
    </location>
</feature>
<protein>
    <submittedName>
        <fullName evidence="3">Uncharacterized protein</fullName>
    </submittedName>
</protein>
<keyword evidence="4" id="KW-1185">Reference proteome</keyword>
<accession>A0A8J4BEL6</accession>
<feature type="coiled-coil region" evidence="1">
    <location>
        <begin position="208"/>
        <end position="320"/>
    </location>
</feature>
<dbReference type="Proteomes" id="UP000747399">
    <property type="component" value="Unassembled WGS sequence"/>
</dbReference>